<name>A0AAC9HQC6_9PSEU</name>
<dbReference type="EMBL" id="CP014859">
    <property type="protein sequence ID" value="AOS62645.1"/>
    <property type="molecule type" value="Genomic_DNA"/>
</dbReference>
<feature type="compositionally biased region" description="Polar residues" evidence="1">
    <location>
        <begin position="1"/>
        <end position="22"/>
    </location>
</feature>
<sequence>MPAVSGSSWSTPESVEQSAEQATTEHSKPDSVRSGSRHAAHARPDADGAEEQPTSTTESSQDRLPSAHSGSQASLASAHSTEARGGAHSSGGHRGFVPPGQADVHDPQQNVAPRFGPPTPPPGFHNPADQATVAQPLPPPTPAQGFAMGAATSVPPSPAYQPQTAQPPASGPVQHDQTAHYGQSPQAAQSPQTAQYGQNAAHPPAAGPVQYGQQPAAQPPPPTPGHGMPAQPWQATPAPGFAAQPAAAAQGHPGAQVGHNAPPTPAQGFGAPMGHSAPSAAPQGQHGPAAARQGPPGGPTSAGAAARPPGGTRRPRPAAAPPPKSKTADYLLKGLGLVLVAVISGTVYLLLQPKPHSDPSDRADRPGTTEPSTGNDVEELPYEFATVPQGERSYSGVGCVDHSYGQVKQFFQDHTCTELTQLLYTTTHEGEGVAVSLVAVRFDQEETASALNTLTTQDGTGNVNDLLTEGVRIEGGPSDLYPGAGYASEQRGDTLLISESTFYDNREDPTSKAVLQGISAEAIKQYDDNGD</sequence>
<dbReference type="KEGG" id="ahm:TL08_09150"/>
<keyword evidence="3" id="KW-1185">Reference proteome</keyword>
<gene>
    <name evidence="2" type="ORF">TL08_09150</name>
</gene>
<proteinExistence type="predicted"/>
<evidence type="ECO:0000313" key="2">
    <source>
        <dbReference type="EMBL" id="AOS62645.1"/>
    </source>
</evidence>
<feature type="compositionally biased region" description="Low complexity" evidence="1">
    <location>
        <begin position="203"/>
        <end position="216"/>
    </location>
</feature>
<organism evidence="2 3">
    <name type="scientific">Actinoalloteichus hymeniacidonis</name>
    <dbReference type="NCBI Taxonomy" id="340345"/>
    <lineage>
        <taxon>Bacteria</taxon>
        <taxon>Bacillati</taxon>
        <taxon>Actinomycetota</taxon>
        <taxon>Actinomycetes</taxon>
        <taxon>Pseudonocardiales</taxon>
        <taxon>Pseudonocardiaceae</taxon>
        <taxon>Actinoalloteichus</taxon>
    </lineage>
</organism>
<feature type="compositionally biased region" description="Polar residues" evidence="1">
    <location>
        <begin position="52"/>
        <end position="80"/>
    </location>
</feature>
<feature type="compositionally biased region" description="Low complexity" evidence="1">
    <location>
        <begin position="225"/>
        <end position="258"/>
    </location>
</feature>
<feature type="compositionally biased region" description="Basic and acidic residues" evidence="1">
    <location>
        <begin position="355"/>
        <end position="367"/>
    </location>
</feature>
<feature type="region of interest" description="Disordered" evidence="1">
    <location>
        <begin position="352"/>
        <end position="378"/>
    </location>
</feature>
<feature type="region of interest" description="Disordered" evidence="1">
    <location>
        <begin position="1"/>
        <end position="325"/>
    </location>
</feature>
<protein>
    <submittedName>
        <fullName evidence="2">Uncharacterized protein</fullName>
    </submittedName>
</protein>
<dbReference type="AlphaFoldDB" id="A0AAC9HQC6"/>
<dbReference type="Proteomes" id="UP000095210">
    <property type="component" value="Chromosome"/>
</dbReference>
<feature type="compositionally biased region" description="Low complexity" evidence="1">
    <location>
        <begin position="277"/>
        <end position="312"/>
    </location>
</feature>
<evidence type="ECO:0000313" key="3">
    <source>
        <dbReference type="Proteomes" id="UP000095210"/>
    </source>
</evidence>
<evidence type="ECO:0000256" key="1">
    <source>
        <dbReference type="SAM" id="MobiDB-lite"/>
    </source>
</evidence>
<accession>A0AAC9HQC6</accession>
<feature type="compositionally biased region" description="Low complexity" evidence="1">
    <location>
        <begin position="183"/>
        <end position="195"/>
    </location>
</feature>
<feature type="compositionally biased region" description="Pro residues" evidence="1">
    <location>
        <begin position="115"/>
        <end position="124"/>
    </location>
</feature>
<reference evidence="3" key="1">
    <citation type="submission" date="2016-03" db="EMBL/GenBank/DDBJ databases">
        <title>Complete genome sequence of the type strain Actinoalloteichus hymeniacidonis DSM 45092.</title>
        <authorList>
            <person name="Schaffert L."/>
            <person name="Albersmeier A."/>
            <person name="Winkler A."/>
            <person name="Kalinowski J."/>
            <person name="Zotchev S."/>
            <person name="Ruckert C."/>
        </authorList>
    </citation>
    <scope>NUCLEOTIDE SEQUENCE [LARGE SCALE GENOMIC DNA]</scope>
    <source>
        <strain evidence="3">HPA177(T) (DSM 45092(T))</strain>
    </source>
</reference>